<dbReference type="PANTHER" id="PTHR30136:SF24">
    <property type="entry name" value="HTH-TYPE TRANSCRIPTIONAL REPRESSOR ALLR"/>
    <property type="match status" value="1"/>
</dbReference>
<evidence type="ECO:0000256" key="3">
    <source>
        <dbReference type="ARBA" id="ARBA00023125"/>
    </source>
</evidence>
<dbReference type="InterPro" id="IPR005471">
    <property type="entry name" value="Tscrpt_reg_IclR_N"/>
</dbReference>
<evidence type="ECO:0000313" key="10">
    <source>
        <dbReference type="Proteomes" id="UP000509638"/>
    </source>
</evidence>
<dbReference type="RefSeq" id="WP_178012406.1">
    <property type="nucleotide sequence ID" value="NZ_CP058316.1"/>
</dbReference>
<dbReference type="PROSITE" id="PS51078">
    <property type="entry name" value="ICLR_ED"/>
    <property type="match status" value="1"/>
</dbReference>
<protein>
    <recommendedName>
        <fullName evidence="6">Glycerol operon regulatory protein</fullName>
    </recommendedName>
</protein>
<feature type="domain" description="IclR-ED" evidence="8">
    <location>
        <begin position="70"/>
        <end position="252"/>
    </location>
</feature>
<dbReference type="Proteomes" id="UP000509638">
    <property type="component" value="Chromosome"/>
</dbReference>
<evidence type="ECO:0000256" key="5">
    <source>
        <dbReference type="ARBA" id="ARBA00058938"/>
    </source>
</evidence>
<dbReference type="SUPFAM" id="SSF46785">
    <property type="entry name" value="Winged helix' DNA-binding domain"/>
    <property type="match status" value="1"/>
</dbReference>
<evidence type="ECO:0000256" key="2">
    <source>
        <dbReference type="ARBA" id="ARBA00023015"/>
    </source>
</evidence>
<dbReference type="InterPro" id="IPR036390">
    <property type="entry name" value="WH_DNA-bd_sf"/>
</dbReference>
<dbReference type="InterPro" id="IPR050707">
    <property type="entry name" value="HTH_MetabolicPath_Reg"/>
</dbReference>
<dbReference type="InterPro" id="IPR014757">
    <property type="entry name" value="Tscrpt_reg_IclR_C"/>
</dbReference>
<dbReference type="GO" id="GO:0003677">
    <property type="term" value="F:DNA binding"/>
    <property type="evidence" value="ECO:0007669"/>
    <property type="project" value="UniProtKB-KW"/>
</dbReference>
<keyword evidence="2" id="KW-0805">Transcription regulation</keyword>
<keyword evidence="1" id="KW-0319">Glycerol metabolism</keyword>
<dbReference type="CDD" id="cd00090">
    <property type="entry name" value="HTH_ARSR"/>
    <property type="match status" value="1"/>
</dbReference>
<comment type="function">
    <text evidence="5">May be an activator protein for the gylABX operon.</text>
</comment>
<dbReference type="InterPro" id="IPR036388">
    <property type="entry name" value="WH-like_DNA-bd_sf"/>
</dbReference>
<evidence type="ECO:0000256" key="6">
    <source>
        <dbReference type="ARBA" id="ARBA00070406"/>
    </source>
</evidence>
<dbReference type="InterPro" id="IPR011991">
    <property type="entry name" value="ArsR-like_HTH"/>
</dbReference>
<reference evidence="9 10" key="1">
    <citation type="submission" date="2020-06" db="EMBL/GenBank/DDBJ databases">
        <authorList>
            <person name="Jo H."/>
        </authorList>
    </citation>
    <scope>NUCLEOTIDE SEQUENCE [LARGE SCALE GENOMIC DNA]</scope>
    <source>
        <strain evidence="9 10">I46</strain>
    </source>
</reference>
<dbReference type="PROSITE" id="PS51077">
    <property type="entry name" value="HTH_ICLR"/>
    <property type="match status" value="1"/>
</dbReference>
<evidence type="ECO:0000256" key="1">
    <source>
        <dbReference type="ARBA" id="ARBA00022798"/>
    </source>
</evidence>
<dbReference type="SMART" id="SM00346">
    <property type="entry name" value="HTH_ICLR"/>
    <property type="match status" value="1"/>
</dbReference>
<accession>A0A7D5IQ51</accession>
<keyword evidence="3" id="KW-0238">DNA-binding</keyword>
<evidence type="ECO:0000259" key="8">
    <source>
        <dbReference type="PROSITE" id="PS51078"/>
    </source>
</evidence>
<dbReference type="AlphaFoldDB" id="A0A7D5IQ51"/>
<proteinExistence type="predicted"/>
<dbReference type="GO" id="GO:0003700">
    <property type="term" value="F:DNA-binding transcription factor activity"/>
    <property type="evidence" value="ECO:0007669"/>
    <property type="project" value="TreeGrafter"/>
</dbReference>
<gene>
    <name evidence="9" type="ORF">HW566_09620</name>
</gene>
<feature type="domain" description="HTH iclR-type" evidence="7">
    <location>
        <begin position="8"/>
        <end position="69"/>
    </location>
</feature>
<sequence>MAADKGANQSVEKAITVLETFAGGEPMRVSDVAREAGIGQSTASRLLATLEAGGLVERDPQTSLYFLGAELMTLAGIAINQNRVHRVGRQIAQSLAGELGLGVNIALLRGAELVYLCNFEGRLSPKSHTLMGQRVPLHATSIGKATLMGSTREKRLRLLPELPGFTEATITTHDALDREVAVTTRRGYAIEVEEFVLGRASTAAPILDRTGRIVAAISISGPLTAVDLEARASELGRTVVETADRISSGLGYQGPAG</sequence>
<keyword evidence="4" id="KW-0804">Transcription</keyword>
<evidence type="ECO:0000313" key="9">
    <source>
        <dbReference type="EMBL" id="QLD11999.1"/>
    </source>
</evidence>
<name>A0A7D5IQ51_9MICO</name>
<dbReference type="Gene3D" id="1.10.10.10">
    <property type="entry name" value="Winged helix-like DNA-binding domain superfamily/Winged helix DNA-binding domain"/>
    <property type="match status" value="1"/>
</dbReference>
<evidence type="ECO:0000256" key="4">
    <source>
        <dbReference type="ARBA" id="ARBA00023163"/>
    </source>
</evidence>
<dbReference type="PANTHER" id="PTHR30136">
    <property type="entry name" value="HELIX-TURN-HELIX TRANSCRIPTIONAL REGULATOR, ICLR FAMILY"/>
    <property type="match status" value="1"/>
</dbReference>
<dbReference type="GO" id="GO:0045892">
    <property type="term" value="P:negative regulation of DNA-templated transcription"/>
    <property type="evidence" value="ECO:0007669"/>
    <property type="project" value="TreeGrafter"/>
</dbReference>
<organism evidence="9 10">
    <name type="scientific">Microbacterium oleivorans</name>
    <dbReference type="NCBI Taxonomy" id="273677"/>
    <lineage>
        <taxon>Bacteria</taxon>
        <taxon>Bacillati</taxon>
        <taxon>Actinomycetota</taxon>
        <taxon>Actinomycetes</taxon>
        <taxon>Micrococcales</taxon>
        <taxon>Microbacteriaceae</taxon>
        <taxon>Microbacterium</taxon>
    </lineage>
</organism>
<evidence type="ECO:0000259" key="7">
    <source>
        <dbReference type="PROSITE" id="PS51077"/>
    </source>
</evidence>
<dbReference type="FunFam" id="1.10.10.10:FF:000056">
    <property type="entry name" value="IclR family transcriptional regulator"/>
    <property type="match status" value="1"/>
</dbReference>
<dbReference type="Pfam" id="PF01614">
    <property type="entry name" value="IclR_C"/>
    <property type="match status" value="1"/>
</dbReference>
<dbReference type="Pfam" id="PF09339">
    <property type="entry name" value="HTH_IclR"/>
    <property type="match status" value="1"/>
</dbReference>
<dbReference type="GO" id="GO:0006071">
    <property type="term" value="P:glycerol metabolic process"/>
    <property type="evidence" value="ECO:0007669"/>
    <property type="project" value="UniProtKB-KW"/>
</dbReference>
<dbReference type="EMBL" id="CP058316">
    <property type="protein sequence ID" value="QLD11999.1"/>
    <property type="molecule type" value="Genomic_DNA"/>
</dbReference>
<dbReference type="SUPFAM" id="SSF55781">
    <property type="entry name" value="GAF domain-like"/>
    <property type="match status" value="1"/>
</dbReference>
<dbReference type="Gene3D" id="3.30.450.40">
    <property type="match status" value="1"/>
</dbReference>
<dbReference type="InterPro" id="IPR029016">
    <property type="entry name" value="GAF-like_dom_sf"/>
</dbReference>